<comment type="catalytic activity">
    <reaction evidence="6">
        <text>Endonucleolytic cleavage of RNA, removing 5'-extranucleotides from tRNA precursor.</text>
        <dbReference type="EC" id="3.1.26.5"/>
    </reaction>
</comment>
<comment type="similarity">
    <text evidence="6">Belongs to the RnpA family.</text>
</comment>
<dbReference type="InterPro" id="IPR014721">
    <property type="entry name" value="Ribsml_uS5_D2-typ_fold_subgr"/>
</dbReference>
<dbReference type="HAMAP" id="MF_00227">
    <property type="entry name" value="RNase_P"/>
    <property type="match status" value="1"/>
</dbReference>
<comment type="caution">
    <text evidence="8">The sequence shown here is derived from an EMBL/GenBank/DDBJ whole genome shotgun (WGS) entry which is preliminary data.</text>
</comment>
<keyword evidence="1 6" id="KW-0819">tRNA processing</keyword>
<protein>
    <recommendedName>
        <fullName evidence="6 7">Ribonuclease P protein component</fullName>
        <shortName evidence="6">RNase P protein</shortName>
        <shortName evidence="6">RNaseP protein</shortName>
        <ecNumber evidence="6 7">3.1.26.5</ecNumber>
    </recommendedName>
    <alternativeName>
        <fullName evidence="6">Protein C5</fullName>
    </alternativeName>
</protein>
<dbReference type="SUPFAM" id="SSF54211">
    <property type="entry name" value="Ribosomal protein S5 domain 2-like"/>
    <property type="match status" value="1"/>
</dbReference>
<keyword evidence="9" id="KW-1185">Reference proteome</keyword>
<dbReference type="PANTHER" id="PTHR33992">
    <property type="entry name" value="RIBONUCLEASE P PROTEIN COMPONENT"/>
    <property type="match status" value="1"/>
</dbReference>
<keyword evidence="5 6" id="KW-0694">RNA-binding</keyword>
<evidence type="ECO:0000256" key="4">
    <source>
        <dbReference type="ARBA" id="ARBA00022801"/>
    </source>
</evidence>
<name>A0A4P9VU52_9GAMM</name>
<evidence type="ECO:0000256" key="6">
    <source>
        <dbReference type="HAMAP-Rule" id="MF_00227"/>
    </source>
</evidence>
<dbReference type="InterPro" id="IPR020568">
    <property type="entry name" value="Ribosomal_Su5_D2-typ_SF"/>
</dbReference>
<proteinExistence type="inferred from homology"/>
<dbReference type="NCBIfam" id="TIGR00188">
    <property type="entry name" value="rnpA"/>
    <property type="match status" value="1"/>
</dbReference>
<dbReference type="GO" id="GO:0042781">
    <property type="term" value="F:3'-tRNA processing endoribonuclease activity"/>
    <property type="evidence" value="ECO:0007669"/>
    <property type="project" value="TreeGrafter"/>
</dbReference>
<evidence type="ECO:0000256" key="2">
    <source>
        <dbReference type="ARBA" id="ARBA00022722"/>
    </source>
</evidence>
<dbReference type="Gene3D" id="3.30.230.10">
    <property type="match status" value="1"/>
</dbReference>
<reference evidence="8 9" key="1">
    <citation type="submission" date="2017-04" db="EMBL/GenBank/DDBJ databases">
        <title>Draft genome sequence of Zooshikella ganghwensis VG4 isolated from Red Sea sediments.</title>
        <authorList>
            <person name="Rehman Z."/>
            <person name="Alam I."/>
            <person name="Kamau A."/>
            <person name="Bajic V."/>
            <person name="Leiknes T."/>
        </authorList>
    </citation>
    <scope>NUCLEOTIDE SEQUENCE [LARGE SCALE GENOMIC DNA]</scope>
    <source>
        <strain evidence="8 9">VG4</strain>
    </source>
</reference>
<dbReference type="PANTHER" id="PTHR33992:SF1">
    <property type="entry name" value="RIBONUCLEASE P PROTEIN COMPONENT"/>
    <property type="match status" value="1"/>
</dbReference>
<evidence type="ECO:0000313" key="8">
    <source>
        <dbReference type="EMBL" id="RDH46429.1"/>
    </source>
</evidence>
<keyword evidence="2 6" id="KW-0540">Nuclease</keyword>
<accession>A0A4P9VU52</accession>
<dbReference type="EMBL" id="NDXW01000001">
    <property type="protein sequence ID" value="RDH46429.1"/>
    <property type="molecule type" value="Genomic_DNA"/>
</dbReference>
<dbReference type="RefSeq" id="WP_038291838.1">
    <property type="nucleotide sequence ID" value="NZ_JAEVHG010000009.1"/>
</dbReference>
<dbReference type="AlphaFoldDB" id="A0A4P9VU52"/>
<keyword evidence="4 6" id="KW-0378">Hydrolase</keyword>
<evidence type="ECO:0000256" key="5">
    <source>
        <dbReference type="ARBA" id="ARBA00022884"/>
    </source>
</evidence>
<evidence type="ECO:0000256" key="7">
    <source>
        <dbReference type="NCBIfam" id="TIGR00188"/>
    </source>
</evidence>
<comment type="subunit">
    <text evidence="6">Consists of a catalytic RNA component (M1 or rnpB) and a protein subunit.</text>
</comment>
<gene>
    <name evidence="6 8" type="primary">rnpA</name>
    <name evidence="8" type="ORF">B9G39_24890</name>
</gene>
<dbReference type="GO" id="GO:0000049">
    <property type="term" value="F:tRNA binding"/>
    <property type="evidence" value="ECO:0007669"/>
    <property type="project" value="UniProtKB-UniRule"/>
</dbReference>
<dbReference type="GO" id="GO:0004526">
    <property type="term" value="F:ribonuclease P activity"/>
    <property type="evidence" value="ECO:0007669"/>
    <property type="project" value="UniProtKB-UniRule"/>
</dbReference>
<dbReference type="GO" id="GO:0030677">
    <property type="term" value="C:ribonuclease P complex"/>
    <property type="evidence" value="ECO:0007669"/>
    <property type="project" value="TreeGrafter"/>
</dbReference>
<organism evidence="8 9">
    <name type="scientific">Zooshikella ganghwensis</name>
    <dbReference type="NCBI Taxonomy" id="202772"/>
    <lineage>
        <taxon>Bacteria</taxon>
        <taxon>Pseudomonadati</taxon>
        <taxon>Pseudomonadota</taxon>
        <taxon>Gammaproteobacteria</taxon>
        <taxon>Oceanospirillales</taxon>
        <taxon>Zooshikellaceae</taxon>
        <taxon>Zooshikella</taxon>
    </lineage>
</organism>
<comment type="function">
    <text evidence="6">RNaseP catalyzes the removal of the 5'-leader sequence from pre-tRNA to produce the mature 5'-terminus. It can also cleave other RNA substrates such as 4.5S RNA. The protein component plays an auxiliary but essential role in vivo by binding to the 5'-leader sequence and broadening the substrate specificity of the ribozyme.</text>
</comment>
<sequence length="122" mass="14368">MRQVFPKRFRLLTSADYRCVFDQCSIRVPHKFLLMLASPSKSEQSRLGVIVSKKIAKKAVQRNRIKRLFRESYRLTHNQLPALDIVILARPGLTELENEQIFGLLRQSWQRLNKRAATQKYL</sequence>
<dbReference type="Proteomes" id="UP000257039">
    <property type="component" value="Unassembled WGS sequence"/>
</dbReference>
<dbReference type="Pfam" id="PF00825">
    <property type="entry name" value="Ribonuclease_P"/>
    <property type="match status" value="1"/>
</dbReference>
<evidence type="ECO:0000313" key="9">
    <source>
        <dbReference type="Proteomes" id="UP000257039"/>
    </source>
</evidence>
<evidence type="ECO:0000256" key="1">
    <source>
        <dbReference type="ARBA" id="ARBA00022694"/>
    </source>
</evidence>
<evidence type="ECO:0000256" key="3">
    <source>
        <dbReference type="ARBA" id="ARBA00022759"/>
    </source>
</evidence>
<dbReference type="GO" id="GO:0001682">
    <property type="term" value="P:tRNA 5'-leader removal"/>
    <property type="evidence" value="ECO:0007669"/>
    <property type="project" value="UniProtKB-UniRule"/>
</dbReference>
<dbReference type="InterPro" id="IPR000100">
    <property type="entry name" value="RNase_P"/>
</dbReference>
<dbReference type="EC" id="3.1.26.5" evidence="6 7"/>
<keyword evidence="3 6" id="KW-0255">Endonuclease</keyword>